<keyword evidence="1" id="KW-1133">Transmembrane helix</keyword>
<keyword evidence="3" id="KW-1185">Reference proteome</keyword>
<proteinExistence type="predicted"/>
<keyword evidence="1" id="KW-0472">Membrane</keyword>
<gene>
    <name evidence="2" type="ORF">SAMN00790413_04979</name>
</gene>
<sequence length="52" mass="5770">MMVNGGSLLKRKPQLLFGITLYPTACCFPHLFYVLDAVPTPVWTVSGCTRIL</sequence>
<accession>A0A1W1USI3</accession>
<dbReference type="EMBL" id="FWWU01000007">
    <property type="protein sequence ID" value="SMB84057.1"/>
    <property type="molecule type" value="Genomic_DNA"/>
</dbReference>
<feature type="transmembrane region" description="Helical" evidence="1">
    <location>
        <begin position="15"/>
        <end position="35"/>
    </location>
</feature>
<evidence type="ECO:0000313" key="2">
    <source>
        <dbReference type="EMBL" id="SMB84057.1"/>
    </source>
</evidence>
<dbReference type="Proteomes" id="UP000192582">
    <property type="component" value="Unassembled WGS sequence"/>
</dbReference>
<keyword evidence="1" id="KW-0812">Transmembrane</keyword>
<name>A0A1W1USI3_9DEIO</name>
<dbReference type="AlphaFoldDB" id="A0A1W1USI3"/>
<protein>
    <submittedName>
        <fullName evidence="2">Uncharacterized protein</fullName>
    </submittedName>
</protein>
<evidence type="ECO:0000256" key="1">
    <source>
        <dbReference type="SAM" id="Phobius"/>
    </source>
</evidence>
<reference evidence="2 3" key="1">
    <citation type="submission" date="2017-04" db="EMBL/GenBank/DDBJ databases">
        <authorList>
            <person name="Afonso C.L."/>
            <person name="Miller P.J."/>
            <person name="Scott M.A."/>
            <person name="Spackman E."/>
            <person name="Goraichik I."/>
            <person name="Dimitrov K.M."/>
            <person name="Suarez D.L."/>
            <person name="Swayne D.E."/>
        </authorList>
    </citation>
    <scope>NUCLEOTIDE SEQUENCE [LARGE SCALE GENOMIC DNA]</scope>
    <source>
        <strain evidence="2 3">KR-140</strain>
    </source>
</reference>
<organism evidence="2 3">
    <name type="scientific">Deinococcus hopiensis KR-140</name>
    <dbReference type="NCBI Taxonomy" id="695939"/>
    <lineage>
        <taxon>Bacteria</taxon>
        <taxon>Thermotogati</taxon>
        <taxon>Deinococcota</taxon>
        <taxon>Deinococci</taxon>
        <taxon>Deinococcales</taxon>
        <taxon>Deinococcaceae</taxon>
        <taxon>Deinococcus</taxon>
    </lineage>
</organism>
<evidence type="ECO:0000313" key="3">
    <source>
        <dbReference type="Proteomes" id="UP000192582"/>
    </source>
</evidence>